<evidence type="ECO:0000313" key="3">
    <source>
        <dbReference type="Proteomes" id="UP000827892"/>
    </source>
</evidence>
<reference evidence="2 3" key="1">
    <citation type="submission" date="2022-05" db="EMBL/GenBank/DDBJ databases">
        <title>Chromosome-level reference genomes for two strains of Caenorhabditis briggsae: an improved platform for comparative genomics.</title>
        <authorList>
            <person name="Stevens L."/>
            <person name="Andersen E.C."/>
        </authorList>
    </citation>
    <scope>NUCLEOTIDE SEQUENCE [LARGE SCALE GENOMIC DNA]</scope>
    <source>
        <strain evidence="2">QX1410_ONT</strain>
        <tissue evidence="2">Whole-organism</tissue>
    </source>
</reference>
<gene>
    <name evidence="2" type="ORF">L3Y34_012920</name>
</gene>
<feature type="region of interest" description="Disordered" evidence="1">
    <location>
        <begin position="290"/>
        <end position="323"/>
    </location>
</feature>
<feature type="compositionally biased region" description="Acidic residues" evidence="1">
    <location>
        <begin position="115"/>
        <end position="124"/>
    </location>
</feature>
<name>A0AAE9A0A5_CAEBR</name>
<feature type="compositionally biased region" description="Acidic residues" evidence="1">
    <location>
        <begin position="28"/>
        <end position="41"/>
    </location>
</feature>
<dbReference type="EMBL" id="CP090896">
    <property type="protein sequence ID" value="ULT83950.1"/>
    <property type="molecule type" value="Genomic_DNA"/>
</dbReference>
<proteinExistence type="predicted"/>
<dbReference type="Proteomes" id="UP000827892">
    <property type="component" value="Chromosome X"/>
</dbReference>
<feature type="compositionally biased region" description="Low complexity" evidence="1">
    <location>
        <begin position="86"/>
        <end position="100"/>
    </location>
</feature>
<protein>
    <submittedName>
        <fullName evidence="2">Uncharacterized protein</fullName>
    </submittedName>
</protein>
<accession>A0AAE9A0A5</accession>
<feature type="compositionally biased region" description="Basic and acidic residues" evidence="1">
    <location>
        <begin position="226"/>
        <end position="243"/>
    </location>
</feature>
<evidence type="ECO:0000256" key="1">
    <source>
        <dbReference type="SAM" id="MobiDB-lite"/>
    </source>
</evidence>
<feature type="region of interest" description="Disordered" evidence="1">
    <location>
        <begin position="338"/>
        <end position="380"/>
    </location>
</feature>
<feature type="region of interest" description="Disordered" evidence="1">
    <location>
        <begin position="81"/>
        <end position="247"/>
    </location>
</feature>
<feature type="compositionally biased region" description="Basic and acidic residues" evidence="1">
    <location>
        <begin position="357"/>
        <end position="380"/>
    </location>
</feature>
<feature type="region of interest" description="Disordered" evidence="1">
    <location>
        <begin position="1"/>
        <end position="64"/>
    </location>
</feature>
<feature type="compositionally biased region" description="Polar residues" evidence="1">
    <location>
        <begin position="139"/>
        <end position="156"/>
    </location>
</feature>
<feature type="compositionally biased region" description="Polar residues" evidence="1">
    <location>
        <begin position="207"/>
        <end position="224"/>
    </location>
</feature>
<sequence>MDAEEYLRSEEEDTTPGSPITDMNELYQPDEEEEEQVEDQPEVNPVAENGPQPAENDVQIEGNVLPAPVRRLPVITQRNRVIVEDAPPVEQAPAAEIAAIPEEEKSPEQDPNEVAPEDPNEVAPEDLAAPEPVFLVPTGQPQRLPRSSSVITQGNSAPVVVPSAQERQLRPRPQAAPKRAPEDDSGSSAKRHRANQVQEAPVAALGPSSSTSGTNQPENNSSSAHEVCDSRTQHTDPGERFPHGNDNFCRVKGCDCKNTYQNQSSKKNAEEDELSIKKGVHFKARIRNVAQEKNPEEDNNVERRVQTQTQPYQRRIGIQGPRSFDFFNPDLLRGDIDNEKCSRSRPFLPSTYLHTSDSSHDYRPETRPRPMYEEYMKRRS</sequence>
<organism evidence="2 3">
    <name type="scientific">Caenorhabditis briggsae</name>
    <dbReference type="NCBI Taxonomy" id="6238"/>
    <lineage>
        <taxon>Eukaryota</taxon>
        <taxon>Metazoa</taxon>
        <taxon>Ecdysozoa</taxon>
        <taxon>Nematoda</taxon>
        <taxon>Chromadorea</taxon>
        <taxon>Rhabditida</taxon>
        <taxon>Rhabditina</taxon>
        <taxon>Rhabditomorpha</taxon>
        <taxon>Rhabditoidea</taxon>
        <taxon>Rhabditidae</taxon>
        <taxon>Peloderinae</taxon>
        <taxon>Caenorhabditis</taxon>
    </lineage>
</organism>
<evidence type="ECO:0000313" key="2">
    <source>
        <dbReference type="EMBL" id="ULT83950.1"/>
    </source>
</evidence>
<feature type="compositionally biased region" description="Basic and acidic residues" evidence="1">
    <location>
        <begin position="293"/>
        <end position="305"/>
    </location>
</feature>
<dbReference type="AlphaFoldDB" id="A0AAE9A0A5"/>